<dbReference type="PROSITE" id="PS50005">
    <property type="entry name" value="TPR"/>
    <property type="match status" value="1"/>
</dbReference>
<keyword evidence="4 7" id="KW-0472">Membrane</keyword>
<feature type="region of interest" description="Disordered" evidence="6">
    <location>
        <begin position="648"/>
        <end position="671"/>
    </location>
</feature>
<feature type="transmembrane region" description="Helical" evidence="7">
    <location>
        <begin position="32"/>
        <end position="50"/>
    </location>
</feature>
<dbReference type="KEGG" id="rub:GBA63_18330"/>
<feature type="transmembrane region" description="Helical" evidence="7">
    <location>
        <begin position="497"/>
        <end position="515"/>
    </location>
</feature>
<dbReference type="Proteomes" id="UP000501452">
    <property type="component" value="Chromosome"/>
</dbReference>
<feature type="repeat" description="TPR" evidence="5">
    <location>
        <begin position="614"/>
        <end position="647"/>
    </location>
</feature>
<dbReference type="InterPro" id="IPR019734">
    <property type="entry name" value="TPR_rpt"/>
</dbReference>
<organism evidence="9 10">
    <name type="scientific">Rubrobacter tropicus</name>
    <dbReference type="NCBI Taxonomy" id="2653851"/>
    <lineage>
        <taxon>Bacteria</taxon>
        <taxon>Bacillati</taxon>
        <taxon>Actinomycetota</taxon>
        <taxon>Rubrobacteria</taxon>
        <taxon>Rubrobacterales</taxon>
        <taxon>Rubrobacteraceae</taxon>
        <taxon>Rubrobacter</taxon>
    </lineage>
</organism>
<dbReference type="Pfam" id="PF14559">
    <property type="entry name" value="TPR_19"/>
    <property type="match status" value="1"/>
</dbReference>
<evidence type="ECO:0000256" key="6">
    <source>
        <dbReference type="SAM" id="MobiDB-lite"/>
    </source>
</evidence>
<keyword evidence="10" id="KW-1185">Reference proteome</keyword>
<reference evidence="9 10" key="1">
    <citation type="submission" date="2019-10" db="EMBL/GenBank/DDBJ databases">
        <title>Rubrobacter sp nov SCSIO 52090 isolated from a deep-sea sediment in the South China Sea.</title>
        <authorList>
            <person name="Chen R.W."/>
        </authorList>
    </citation>
    <scope>NUCLEOTIDE SEQUENCE [LARGE SCALE GENOMIC DNA]</scope>
    <source>
        <strain evidence="9 10">SCSIO 52909</strain>
    </source>
</reference>
<dbReference type="AlphaFoldDB" id="A0A6G8QD19"/>
<dbReference type="InterPro" id="IPR007016">
    <property type="entry name" value="O-antigen_ligase-rel_domated"/>
</dbReference>
<evidence type="ECO:0000256" key="7">
    <source>
        <dbReference type="SAM" id="Phobius"/>
    </source>
</evidence>
<feature type="transmembrane region" description="Helical" evidence="7">
    <location>
        <begin position="527"/>
        <end position="548"/>
    </location>
</feature>
<dbReference type="InterPro" id="IPR051533">
    <property type="entry name" value="WaaL-like"/>
</dbReference>
<dbReference type="SUPFAM" id="SSF48452">
    <property type="entry name" value="TPR-like"/>
    <property type="match status" value="1"/>
</dbReference>
<evidence type="ECO:0000256" key="5">
    <source>
        <dbReference type="PROSITE-ProRule" id="PRU00339"/>
    </source>
</evidence>
<dbReference type="GO" id="GO:0016020">
    <property type="term" value="C:membrane"/>
    <property type="evidence" value="ECO:0007669"/>
    <property type="project" value="UniProtKB-SubCell"/>
</dbReference>
<feature type="transmembrane region" description="Helical" evidence="7">
    <location>
        <begin position="293"/>
        <end position="315"/>
    </location>
</feature>
<feature type="transmembrane region" description="Helical" evidence="7">
    <location>
        <begin position="257"/>
        <end position="281"/>
    </location>
</feature>
<protein>
    <submittedName>
        <fullName evidence="9">Polymerase</fullName>
    </submittedName>
</protein>
<feature type="transmembrane region" description="Helical" evidence="7">
    <location>
        <begin position="145"/>
        <end position="165"/>
    </location>
</feature>
<dbReference type="EMBL" id="CP045119">
    <property type="protein sequence ID" value="QIN84379.1"/>
    <property type="molecule type" value="Genomic_DNA"/>
</dbReference>
<keyword evidence="3 7" id="KW-1133">Transmembrane helix</keyword>
<feature type="domain" description="O-antigen ligase-related" evidence="8">
    <location>
        <begin position="302"/>
        <end position="449"/>
    </location>
</feature>
<dbReference type="PANTHER" id="PTHR37422">
    <property type="entry name" value="TEICHURONIC ACID BIOSYNTHESIS PROTEIN TUAE"/>
    <property type="match status" value="1"/>
</dbReference>
<dbReference type="Pfam" id="PF04932">
    <property type="entry name" value="Wzy_C"/>
    <property type="match status" value="1"/>
</dbReference>
<dbReference type="InterPro" id="IPR011990">
    <property type="entry name" value="TPR-like_helical_dom_sf"/>
</dbReference>
<sequence length="671" mass="71761">MFGIGIVEPRGSSNRLLAAFRRSTQASKNQERLYPTVALVVTVLLAAWMGDANGGYFVGNWAPCAFVVATVAFLVAAVAPFGGARLRWGVLALALFVAYTAWTLASVLWSPNKGDAWLGAGQTYLYLLVFLTTVALVALGASRRWVLAASVLGPAAVAALTLLALPSRTDASFFNDRLVGTVGYYNGEAAFLLVSLWVAVYLGGSRRVNPVLRGAVLAGAVLGLNLAVLTQSRGAMVALAASLPVYFLLSGQRLRGLLALAPVAGVLYLAFPGLNAVYVVSSNGGSTPAALDAALPAVWLGAAGVGLYGLIWGLIDVRWRPPAAAKRVVGGLVLAGCLVALTVGATVFVERFGEPVSVAEQKWEAFRTNDTAGEDQSRYLSISGTGRYTLWQVAWEDFSGRPVLGVGTQNWEATYYQERERASGFARQPHSLPLEVLAERGIVGGVLFFGFLGVCVVAGLWQRFKNFHSEGKAQVGALTAAVAYWFVHSGAEWFWQIPAVTLPAIVYLAMLVAPWKLELAPHPLRWPLRAGGVGIAALAVLVVAPLYAADVQLSRSYAAGSLETKLAAVQRAQEYDPLDSRLPQREAELASRMGAAEGAEDAYGRAIDLNPRHYAPYVLAARFYEKRGREDKAREYYQEAAARNPFDDDLKRHVGRRVDGGSVGGESVVDN</sequence>
<feature type="transmembrane region" description="Helical" evidence="7">
    <location>
        <begin position="185"/>
        <end position="204"/>
    </location>
</feature>
<evidence type="ECO:0000313" key="10">
    <source>
        <dbReference type="Proteomes" id="UP000501452"/>
    </source>
</evidence>
<keyword evidence="2 7" id="KW-0812">Transmembrane</keyword>
<feature type="transmembrane region" description="Helical" evidence="7">
    <location>
        <begin position="116"/>
        <end position="138"/>
    </location>
</feature>
<dbReference type="RefSeq" id="WP_166178493.1">
    <property type="nucleotide sequence ID" value="NZ_CP045119.1"/>
</dbReference>
<evidence type="ECO:0000256" key="3">
    <source>
        <dbReference type="ARBA" id="ARBA00022989"/>
    </source>
</evidence>
<accession>A0A6G8QD19</accession>
<feature type="compositionally biased region" description="Basic and acidic residues" evidence="6">
    <location>
        <begin position="648"/>
        <end position="659"/>
    </location>
</feature>
<dbReference type="Gene3D" id="1.25.40.10">
    <property type="entry name" value="Tetratricopeptide repeat domain"/>
    <property type="match status" value="1"/>
</dbReference>
<keyword evidence="5" id="KW-0802">TPR repeat</keyword>
<feature type="transmembrane region" description="Helical" evidence="7">
    <location>
        <begin position="90"/>
        <end position="110"/>
    </location>
</feature>
<dbReference type="PANTHER" id="PTHR37422:SF13">
    <property type="entry name" value="LIPOPOLYSACCHARIDE BIOSYNTHESIS PROTEIN PA4999-RELATED"/>
    <property type="match status" value="1"/>
</dbReference>
<evidence type="ECO:0000256" key="4">
    <source>
        <dbReference type="ARBA" id="ARBA00023136"/>
    </source>
</evidence>
<evidence type="ECO:0000256" key="1">
    <source>
        <dbReference type="ARBA" id="ARBA00004141"/>
    </source>
</evidence>
<evidence type="ECO:0000256" key="2">
    <source>
        <dbReference type="ARBA" id="ARBA00022692"/>
    </source>
</evidence>
<feature type="transmembrane region" description="Helical" evidence="7">
    <location>
        <begin position="56"/>
        <end position="78"/>
    </location>
</feature>
<evidence type="ECO:0000313" key="9">
    <source>
        <dbReference type="EMBL" id="QIN84379.1"/>
    </source>
</evidence>
<feature type="transmembrane region" description="Helical" evidence="7">
    <location>
        <begin position="234"/>
        <end position="250"/>
    </location>
</feature>
<name>A0A6G8QD19_9ACTN</name>
<feature type="transmembrane region" description="Helical" evidence="7">
    <location>
        <begin position="211"/>
        <end position="228"/>
    </location>
</feature>
<feature type="transmembrane region" description="Helical" evidence="7">
    <location>
        <begin position="327"/>
        <end position="349"/>
    </location>
</feature>
<proteinExistence type="predicted"/>
<evidence type="ECO:0000259" key="8">
    <source>
        <dbReference type="Pfam" id="PF04932"/>
    </source>
</evidence>
<gene>
    <name evidence="9" type="ORF">GBA63_18330</name>
</gene>
<feature type="transmembrane region" description="Helical" evidence="7">
    <location>
        <begin position="441"/>
        <end position="461"/>
    </location>
</feature>
<comment type="subcellular location">
    <subcellularLocation>
        <location evidence="1">Membrane</location>
        <topology evidence="1">Multi-pass membrane protein</topology>
    </subcellularLocation>
</comment>